<dbReference type="AlphaFoldDB" id="A0A5C5SAY5"/>
<dbReference type="EMBL" id="VOHL01000004">
    <property type="protein sequence ID" value="TWS97446.1"/>
    <property type="molecule type" value="Genomic_DNA"/>
</dbReference>
<dbReference type="InterPro" id="IPR012902">
    <property type="entry name" value="N_methyl_site"/>
</dbReference>
<dbReference type="OrthoDB" id="2231423at2"/>
<proteinExistence type="predicted"/>
<dbReference type="PIRSF" id="PIRSF031611">
    <property type="entry name" value="Competence_ComGF"/>
    <property type="match status" value="1"/>
</dbReference>
<dbReference type="GO" id="GO:0009986">
    <property type="term" value="C:cell surface"/>
    <property type="evidence" value="ECO:0007669"/>
    <property type="project" value="UniProtKB-SubCell"/>
</dbReference>
<dbReference type="Pfam" id="PF15980">
    <property type="entry name" value="ComGF"/>
    <property type="match status" value="1"/>
</dbReference>
<protein>
    <submittedName>
        <fullName evidence="3">Prepilin-type N-terminal cleavage/methylation domain-containing protein</fullName>
    </submittedName>
</protein>
<comment type="caution">
    <text evidence="3">The sequence shown here is derived from an EMBL/GenBank/DDBJ whole genome shotgun (WGS) entry which is preliminary data.</text>
</comment>
<dbReference type="GO" id="GO:0030420">
    <property type="term" value="P:establishment of competence for transformation"/>
    <property type="evidence" value="ECO:0007669"/>
    <property type="project" value="UniProtKB-KW"/>
</dbReference>
<dbReference type="InterPro" id="IPR016977">
    <property type="entry name" value="ComGF"/>
</dbReference>
<gene>
    <name evidence="3" type="ORF">FRX57_05435</name>
</gene>
<dbReference type="NCBIfam" id="TIGR02532">
    <property type="entry name" value="IV_pilin_GFxxxE"/>
    <property type="match status" value="1"/>
</dbReference>
<evidence type="ECO:0000313" key="3">
    <source>
        <dbReference type="EMBL" id="TWS97446.1"/>
    </source>
</evidence>
<evidence type="ECO:0000256" key="1">
    <source>
        <dbReference type="ARBA" id="ARBA00004241"/>
    </source>
</evidence>
<organism evidence="3 4">
    <name type="scientific">Streptococcus cuniculipharyngis</name>
    <dbReference type="NCBI Taxonomy" id="1562651"/>
    <lineage>
        <taxon>Bacteria</taxon>
        <taxon>Bacillati</taxon>
        <taxon>Bacillota</taxon>
        <taxon>Bacilli</taxon>
        <taxon>Lactobacillales</taxon>
        <taxon>Streptococcaceae</taxon>
        <taxon>Streptococcus</taxon>
    </lineage>
</organism>
<evidence type="ECO:0000256" key="2">
    <source>
        <dbReference type="ARBA" id="ARBA00023287"/>
    </source>
</evidence>
<keyword evidence="4" id="KW-1185">Reference proteome</keyword>
<dbReference type="Proteomes" id="UP000317430">
    <property type="component" value="Unassembled WGS sequence"/>
</dbReference>
<reference evidence="3 4" key="1">
    <citation type="submission" date="2019-08" db="EMBL/GenBank/DDBJ databases">
        <authorList>
            <person name="Lei W."/>
        </authorList>
    </citation>
    <scope>NUCLEOTIDE SEQUENCE [LARGE SCALE GENOMIC DNA]</scope>
    <source>
        <strain evidence="3 4">CCUG 66496</strain>
    </source>
</reference>
<evidence type="ECO:0000313" key="4">
    <source>
        <dbReference type="Proteomes" id="UP000317430"/>
    </source>
</evidence>
<accession>A0A5C5SAY5</accession>
<sequence>MARKLFEYRKIKVKAFTLLECLVALLVIGTSLSLYQLLTKVMVGHLSQLTRNDQSDWLLFSQQLRHELSGTTLHKVENNKLYVTSGQQSLAFGKSRADDFRKTNANGQGYQPMLYHLKITEIDEKSGRVTIKLTFDRGLKRTFIYDFKH</sequence>
<comment type="subcellular location">
    <subcellularLocation>
        <location evidence="1">Cell surface</location>
    </subcellularLocation>
</comment>
<dbReference type="NCBIfam" id="NF041002">
    <property type="entry name" value="pilin_ComGF"/>
    <property type="match status" value="1"/>
</dbReference>
<keyword evidence="2" id="KW-0178">Competence</keyword>
<name>A0A5C5SAY5_9STRE</name>